<dbReference type="InterPro" id="IPR023753">
    <property type="entry name" value="FAD/NAD-binding_dom"/>
</dbReference>
<dbReference type="EMBL" id="AANZ01000031">
    <property type="protein sequence ID" value="EAQ77555.1"/>
    <property type="molecule type" value="Genomic_DNA"/>
</dbReference>
<dbReference type="Gene3D" id="2.60.120.10">
    <property type="entry name" value="Jelly Rolls"/>
    <property type="match status" value="1"/>
</dbReference>
<dbReference type="PRINTS" id="PR00368">
    <property type="entry name" value="FADPNR"/>
</dbReference>
<dbReference type="eggNOG" id="COG0492">
    <property type="taxonomic scope" value="Bacteria"/>
</dbReference>
<evidence type="ECO:0000259" key="3">
    <source>
        <dbReference type="PROSITE" id="PS50042"/>
    </source>
</evidence>
<protein>
    <submittedName>
        <fullName evidence="4">Putative thioredoxin reductase</fullName>
    </submittedName>
</protein>
<dbReference type="Gene3D" id="3.50.50.60">
    <property type="entry name" value="FAD/NAD(P)-binding domain"/>
    <property type="match status" value="2"/>
</dbReference>
<dbReference type="InterPro" id="IPR036188">
    <property type="entry name" value="FAD/NAD-bd_sf"/>
</dbReference>
<evidence type="ECO:0000256" key="2">
    <source>
        <dbReference type="ARBA" id="ARBA00023002"/>
    </source>
</evidence>
<accession>A4A0Y8</accession>
<evidence type="ECO:0000256" key="1">
    <source>
        <dbReference type="ARBA" id="ARBA00022630"/>
    </source>
</evidence>
<dbReference type="InterPro" id="IPR050097">
    <property type="entry name" value="Ferredoxin-NADP_redctase_2"/>
</dbReference>
<reference evidence="4 5" key="1">
    <citation type="submission" date="2006-02" db="EMBL/GenBank/DDBJ databases">
        <authorList>
            <person name="Amann R."/>
            <person name="Ferriera S."/>
            <person name="Johnson J."/>
            <person name="Kravitz S."/>
            <person name="Halpern A."/>
            <person name="Remington K."/>
            <person name="Beeson K."/>
            <person name="Tran B."/>
            <person name="Rogers Y.-H."/>
            <person name="Friedman R."/>
            <person name="Venter J.C."/>
        </authorList>
    </citation>
    <scope>NUCLEOTIDE SEQUENCE [LARGE SCALE GENOMIC DNA]</scope>
    <source>
        <strain evidence="4 5">DSM 3645</strain>
    </source>
</reference>
<keyword evidence="1" id="KW-0285">Flavoprotein</keyword>
<evidence type="ECO:0000313" key="4">
    <source>
        <dbReference type="EMBL" id="EAQ77555.1"/>
    </source>
</evidence>
<proteinExistence type="predicted"/>
<dbReference type="SUPFAM" id="SSF51206">
    <property type="entry name" value="cAMP-binding domain-like"/>
    <property type="match status" value="1"/>
</dbReference>
<dbReference type="HOGENOM" id="CLU_031864_5_8_0"/>
<dbReference type="InterPro" id="IPR018490">
    <property type="entry name" value="cNMP-bd_dom_sf"/>
</dbReference>
<feature type="domain" description="Cyclic nucleotide-binding" evidence="3">
    <location>
        <begin position="80"/>
        <end position="199"/>
    </location>
</feature>
<dbReference type="SMART" id="SM00100">
    <property type="entry name" value="cNMP"/>
    <property type="match status" value="1"/>
</dbReference>
<keyword evidence="2" id="KW-0560">Oxidoreductase</keyword>
<dbReference type="GO" id="GO:0016491">
    <property type="term" value="F:oxidoreductase activity"/>
    <property type="evidence" value="ECO:0007669"/>
    <property type="project" value="UniProtKB-KW"/>
</dbReference>
<dbReference type="eggNOG" id="COG0664">
    <property type="taxonomic scope" value="Bacteria"/>
</dbReference>
<evidence type="ECO:0000313" key="5">
    <source>
        <dbReference type="Proteomes" id="UP000004358"/>
    </source>
</evidence>
<dbReference type="Pfam" id="PF00027">
    <property type="entry name" value="cNMP_binding"/>
    <property type="match status" value="1"/>
</dbReference>
<dbReference type="SUPFAM" id="SSF51905">
    <property type="entry name" value="FAD/NAD(P)-binding domain"/>
    <property type="match status" value="1"/>
</dbReference>
<dbReference type="InterPro" id="IPR014710">
    <property type="entry name" value="RmlC-like_jellyroll"/>
</dbReference>
<dbReference type="AlphaFoldDB" id="A4A0Y8"/>
<comment type="caution">
    <text evidence="4">The sequence shown here is derived from an EMBL/GenBank/DDBJ whole genome shotgun (WGS) entry which is preliminary data.</text>
</comment>
<gene>
    <name evidence="4" type="ORF">DSM3645_08146</name>
</gene>
<dbReference type="Proteomes" id="UP000004358">
    <property type="component" value="Unassembled WGS sequence"/>
</dbReference>
<dbReference type="CDD" id="cd00038">
    <property type="entry name" value="CAP_ED"/>
    <property type="match status" value="1"/>
</dbReference>
<dbReference type="PRINTS" id="PR00469">
    <property type="entry name" value="PNDRDTASEII"/>
</dbReference>
<dbReference type="PANTHER" id="PTHR48105">
    <property type="entry name" value="THIOREDOXIN REDUCTASE 1-RELATED-RELATED"/>
    <property type="match status" value="1"/>
</dbReference>
<name>A4A0Y8_9BACT</name>
<dbReference type="Pfam" id="PF07992">
    <property type="entry name" value="Pyr_redox_2"/>
    <property type="match status" value="1"/>
</dbReference>
<sequence length="625" mass="67463">MSDQRQRIHLTGACKAILDFPLWESDDGRRRQRIRHYNIVGWDQIIVQPVCLARRTKSNNYLTDKIETIEGQMGSQCDVAFPVLDDEQMSAVLEHGKLVRFAADEVMFQQGVKDYPFFVIKSGEVRIVENHHGVEQQVTVHGCGEFTGDVDMLTGRAAVIGAIAKGPVEAYQLCGVRLRKLLNDCPAFSDKLLEAFQVRRKLLESSGFVGVSIIGDVSCLRTARLREFFYKNHVPHSFFEAHGEAGRKLLQELDAVNAELPVIHCNRHTVHNPSLPELAECIGISRRVHGESFDLVIVGSGPAGLAAAVYAASEGIRTLVIDSMGPGGQAGSSSKIENFLGFPSGISGSDLANRGYLQALKFGAQFIAPITVQSIETLESGEHQLTLCTAQMVKARCVLVASGVTYRQLGVSNTRHFEGAGLYYAATSVESRICENSTAVVVGGGNSAGQAAMFLAQTAQAVKIVIRGDDLGKSMSAYLCGRVLNHPKIEVLTESEIVAIQGARCVESIDLIHRPSERVTTLACAALFCFIGAQPHTKWLPESVLLNDAGYVLTGAAIPPDKLTAQWTADRPPCDLETSVPGILAAGDVRAGSTKRCGFAVGDGSMAITCVHRVLSTFGQRVTTV</sequence>
<dbReference type="InterPro" id="IPR000595">
    <property type="entry name" value="cNMP-bd_dom"/>
</dbReference>
<organism evidence="4 5">
    <name type="scientific">Blastopirellula marina DSM 3645</name>
    <dbReference type="NCBI Taxonomy" id="314230"/>
    <lineage>
        <taxon>Bacteria</taxon>
        <taxon>Pseudomonadati</taxon>
        <taxon>Planctomycetota</taxon>
        <taxon>Planctomycetia</taxon>
        <taxon>Pirellulales</taxon>
        <taxon>Pirellulaceae</taxon>
        <taxon>Blastopirellula</taxon>
    </lineage>
</organism>
<dbReference type="STRING" id="314230.DSM3645_08146"/>
<dbReference type="PROSITE" id="PS50042">
    <property type="entry name" value="CNMP_BINDING_3"/>
    <property type="match status" value="1"/>
</dbReference>